<keyword evidence="5" id="KW-0547">Nucleotide-binding</keyword>
<dbReference type="PANTHER" id="PTHR36531:SF6">
    <property type="entry name" value="DNA REPLICATION ATP-DEPENDENT HELICASE_NUCLEASE DNA2"/>
    <property type="match status" value="1"/>
</dbReference>
<dbReference type="AlphaFoldDB" id="A0A0A1TZB3"/>
<evidence type="ECO:0000256" key="6">
    <source>
        <dbReference type="ARBA" id="ARBA00022801"/>
    </source>
</evidence>
<keyword evidence="3" id="KW-0540">Nuclease</keyword>
<comment type="cofactor">
    <cofactor evidence="1">
        <name>[4Fe-4S] cluster</name>
        <dbReference type="ChEBI" id="CHEBI:49883"/>
    </cofactor>
</comment>
<dbReference type="GO" id="GO:0004518">
    <property type="term" value="F:nuclease activity"/>
    <property type="evidence" value="ECO:0007669"/>
    <property type="project" value="UniProtKB-KW"/>
</dbReference>
<evidence type="ECO:0000259" key="11">
    <source>
        <dbReference type="Pfam" id="PF08696"/>
    </source>
</evidence>
<dbReference type="RefSeq" id="XP_004183202.1">
    <property type="nucleotide sequence ID" value="XM_004183154.1"/>
</dbReference>
<gene>
    <name evidence="12" type="ORF">EIN_198090</name>
</gene>
<dbReference type="KEGG" id="eiv:EIN_198090"/>
<evidence type="ECO:0000256" key="5">
    <source>
        <dbReference type="ARBA" id="ARBA00022741"/>
    </source>
</evidence>
<dbReference type="GO" id="GO:0004386">
    <property type="term" value="F:helicase activity"/>
    <property type="evidence" value="ECO:0007669"/>
    <property type="project" value="UniProtKB-KW"/>
</dbReference>
<evidence type="ECO:0000256" key="7">
    <source>
        <dbReference type="ARBA" id="ARBA00022806"/>
    </source>
</evidence>
<evidence type="ECO:0000256" key="9">
    <source>
        <dbReference type="ARBA" id="ARBA00023004"/>
    </source>
</evidence>
<protein>
    <submittedName>
        <fullName evidence="12">DNA replication helicase DNA2, putative</fullName>
    </submittedName>
</protein>
<accession>A0A0A1TZB3</accession>
<proteinExistence type="inferred from homology"/>
<dbReference type="Pfam" id="PF08696">
    <property type="entry name" value="Dna2"/>
    <property type="match status" value="1"/>
</dbReference>
<dbReference type="GO" id="GO:0051536">
    <property type="term" value="F:iron-sulfur cluster binding"/>
    <property type="evidence" value="ECO:0007669"/>
    <property type="project" value="UniProtKB-KW"/>
</dbReference>
<organism evidence="12 13">
    <name type="scientific">Entamoeba invadens IP1</name>
    <dbReference type="NCBI Taxonomy" id="370355"/>
    <lineage>
        <taxon>Eukaryota</taxon>
        <taxon>Amoebozoa</taxon>
        <taxon>Evosea</taxon>
        <taxon>Archamoebae</taxon>
        <taxon>Mastigamoebida</taxon>
        <taxon>Entamoebidae</taxon>
        <taxon>Entamoeba</taxon>
    </lineage>
</organism>
<comment type="similarity">
    <text evidence="2">Belongs to the DNA2/NAM7 helicase family.</text>
</comment>
<dbReference type="InterPro" id="IPR014808">
    <property type="entry name" value="DNA_replication_fac_Dna2_N"/>
</dbReference>
<dbReference type="InterPro" id="IPR011604">
    <property type="entry name" value="PDDEXK-like_dom_sf"/>
</dbReference>
<dbReference type="PANTHER" id="PTHR36531">
    <property type="entry name" value="CRISPR-ASSOCIATED EXONUCLEASE CAS4"/>
    <property type="match status" value="1"/>
</dbReference>
<dbReference type="GeneID" id="14882834"/>
<keyword evidence="9" id="KW-0408">Iron</keyword>
<dbReference type="OMA" id="DDLWYDT"/>
<evidence type="ECO:0000256" key="2">
    <source>
        <dbReference type="ARBA" id="ARBA00007913"/>
    </source>
</evidence>
<dbReference type="GO" id="GO:0005524">
    <property type="term" value="F:ATP binding"/>
    <property type="evidence" value="ECO:0007669"/>
    <property type="project" value="UniProtKB-KW"/>
</dbReference>
<evidence type="ECO:0000256" key="10">
    <source>
        <dbReference type="ARBA" id="ARBA00023014"/>
    </source>
</evidence>
<evidence type="ECO:0000256" key="3">
    <source>
        <dbReference type="ARBA" id="ARBA00022722"/>
    </source>
</evidence>
<evidence type="ECO:0000256" key="1">
    <source>
        <dbReference type="ARBA" id="ARBA00001966"/>
    </source>
</evidence>
<keyword evidence="13" id="KW-1185">Reference proteome</keyword>
<keyword evidence="4" id="KW-0479">Metal-binding</keyword>
<name>A0A0A1TZB3_ENTIV</name>
<keyword evidence="6" id="KW-0378">Hydrolase</keyword>
<dbReference type="VEuPathDB" id="AmoebaDB:EIN_198090"/>
<dbReference type="GO" id="GO:0016787">
    <property type="term" value="F:hydrolase activity"/>
    <property type="evidence" value="ECO:0007669"/>
    <property type="project" value="UniProtKB-KW"/>
</dbReference>
<dbReference type="EMBL" id="KB207226">
    <property type="protein sequence ID" value="ELP83856.1"/>
    <property type="molecule type" value="Genomic_DNA"/>
</dbReference>
<feature type="domain" description="DNA replication factor Dna2 N-terminal" evidence="11">
    <location>
        <begin position="36"/>
        <end position="233"/>
    </location>
</feature>
<sequence length="798" mass="91815">MHKGTIAPHWAQFIRGEVVESKGEVNNTKRYMVEDEETKKHFTLILDDCWHQTDLRVGEIIHIIFLEERFTYILPDTISLTNTSPLLLIEYPDVMINTTGVVNSMFCNRKTIISGYVYSDESIEAAEIGTVIHESVQHVIITDMKEFNRQIFRELVEEITDERLTKVYCLGLTREQFIVRAMEFYNSVNDWFTCWRKHCVETQKRELPVKELVAAEAQLQSYIFGFKGSIDILLKNDEGEVLVEMKTGKAKPENEAQVTFYFLLLSGFLEKQYHQFSGLLNYVHKDENRFEQVQPTLPNLGNIARLRNELAVYMVDSRIPNEMQISKTEVACRYCAFTKHCALVCLNDGIDFGRDEISHLSDRERQFYMKYLKIMRSEIRRVDEENVKRWTTPDDAPALSRKAKLTKRELTKKRPDYYIYTFEGDITYYEGLTCVSSEDGKINIVKGYMMPPEEKDWKVEKEVVVIDDDSEAATQDTIEIVGKSEKVLGTVLKRVRIRTPQRMFYDKDVGYRLDRFIGNNSLMSTMNMIGKLMEDSDEMKRIRDLIINNVSCPVVQFAESLISQKTTIMTNIDEDEFGWVFDQINIDQHEPVIKTYDQMNEFLVGTLAGSHNITPILGLTPEMAITAIVGFCRGTTKRVFVTASSSDLLNRIKEKLPPERTMLYSDMDALLKENKVIEDVIENHPYVLAPCSSATRKFIQSLQFDVAIIADAINFNVIQALAVFYLTETVWLFEGAKTTQLDEGEALDKQSVYTVFSGKSKYSLSAILDKEVAESLKAQTLDIEDLGFNSTELNDLCN</sequence>
<reference evidence="12 13" key="1">
    <citation type="submission" date="2012-10" db="EMBL/GenBank/DDBJ databases">
        <authorList>
            <person name="Zafar N."/>
            <person name="Inman J."/>
            <person name="Hall N."/>
            <person name="Lorenzi H."/>
            <person name="Caler E."/>
        </authorList>
    </citation>
    <scope>NUCLEOTIDE SEQUENCE [LARGE SCALE GENOMIC DNA]</scope>
    <source>
        <strain evidence="12 13">IP1</strain>
    </source>
</reference>
<evidence type="ECO:0000256" key="8">
    <source>
        <dbReference type="ARBA" id="ARBA00022840"/>
    </source>
</evidence>
<dbReference type="OrthoDB" id="27694at2759"/>
<dbReference type="Gene3D" id="3.90.320.10">
    <property type="match status" value="1"/>
</dbReference>
<keyword evidence="8" id="KW-0067">ATP-binding</keyword>
<evidence type="ECO:0000313" key="12">
    <source>
        <dbReference type="EMBL" id="ELP83856.1"/>
    </source>
</evidence>
<keyword evidence="7 12" id="KW-0347">Helicase</keyword>
<dbReference type="GO" id="GO:0046872">
    <property type="term" value="F:metal ion binding"/>
    <property type="evidence" value="ECO:0007669"/>
    <property type="project" value="UniProtKB-KW"/>
</dbReference>
<keyword evidence="10" id="KW-0411">Iron-sulfur</keyword>
<dbReference type="InterPro" id="IPR051827">
    <property type="entry name" value="Cas4_exonuclease"/>
</dbReference>
<evidence type="ECO:0000256" key="4">
    <source>
        <dbReference type="ARBA" id="ARBA00022723"/>
    </source>
</evidence>
<evidence type="ECO:0000313" key="13">
    <source>
        <dbReference type="Proteomes" id="UP000014680"/>
    </source>
</evidence>
<dbReference type="Proteomes" id="UP000014680">
    <property type="component" value="Unassembled WGS sequence"/>
</dbReference>